<dbReference type="PANTHER" id="PTHR43685">
    <property type="entry name" value="GLYCOSYLTRANSFERASE"/>
    <property type="match status" value="1"/>
</dbReference>
<evidence type="ECO:0000313" key="3">
    <source>
        <dbReference type="Proteomes" id="UP000326702"/>
    </source>
</evidence>
<dbReference type="Gene3D" id="3.90.550.10">
    <property type="entry name" value="Spore Coat Polysaccharide Biosynthesis Protein SpsA, Chain A"/>
    <property type="match status" value="1"/>
</dbReference>
<proteinExistence type="predicted"/>
<evidence type="ECO:0000313" key="2">
    <source>
        <dbReference type="EMBL" id="QFU99259.1"/>
    </source>
</evidence>
<protein>
    <recommendedName>
        <fullName evidence="1">Glycosyltransferase 2-like domain-containing protein</fullName>
    </recommendedName>
</protein>
<feature type="domain" description="Glycosyltransferase 2-like" evidence="1">
    <location>
        <begin position="1"/>
        <end position="128"/>
    </location>
</feature>
<dbReference type="InterPro" id="IPR029044">
    <property type="entry name" value="Nucleotide-diphossugar_trans"/>
</dbReference>
<dbReference type="PANTHER" id="PTHR43685:SF2">
    <property type="entry name" value="GLYCOSYLTRANSFERASE 2-LIKE DOMAIN-CONTAINING PROTEIN"/>
    <property type="match status" value="1"/>
</dbReference>
<dbReference type="RefSeq" id="WP_153022442.1">
    <property type="nucleotide sequence ID" value="NZ_CP045529.1"/>
</dbReference>
<keyword evidence="3" id="KW-1185">Reference proteome</keyword>
<accession>A0A5P9QD90</accession>
<dbReference type="OrthoDB" id="9802649at2"/>
<dbReference type="KEGG" id="lxl:KDY119_02786"/>
<gene>
    <name evidence="2" type="ORF">KDY119_02786</name>
</gene>
<dbReference type="InterPro" id="IPR050834">
    <property type="entry name" value="Glycosyltransf_2"/>
</dbReference>
<dbReference type="SUPFAM" id="SSF53448">
    <property type="entry name" value="Nucleotide-diphospho-sugar transferases"/>
    <property type="match status" value="1"/>
</dbReference>
<name>A0A5P9QD90_9MICO</name>
<reference evidence="2 3" key="1">
    <citation type="submission" date="2019-10" db="EMBL/GenBank/DDBJ databases">
        <title>Genome sequence of Luteimicrobium xylanilyticum HY-24.</title>
        <authorList>
            <person name="Kim D.Y."/>
            <person name="Park H.-Y."/>
        </authorList>
    </citation>
    <scope>NUCLEOTIDE SEQUENCE [LARGE SCALE GENOMIC DNA]</scope>
    <source>
        <strain evidence="2 3">HY-24</strain>
    </source>
</reference>
<dbReference type="EMBL" id="CP045529">
    <property type="protein sequence ID" value="QFU99259.1"/>
    <property type="molecule type" value="Genomic_DNA"/>
</dbReference>
<sequence>MTTFQGARYVTQQLTSILDQDRPPEELIVADDGSTDGTPDIVRDLTRSAGLPATILEASRNLGLRRNMDRALRAATGDVLVLSDQDDLWRHDKLRHVAAAFARPEVTLWASNAELVDGDGEDLGRHLWDAVRLTPASRDEIESGRLNRRLLAGQTLTGATMAFRASVLSVALPLPDALDGPDHLFLHDGWIAALASVVGQVMLDPEPLVRYRQHAAQVTQMSLMPALGEQATGSTPPHDGARERDLERRRVGLLADRLTVAGRAQDAHPGVDELARLDRFLAGRAGVSGVGRLAFAARATLDGSYRRYARGVLSAGKDLFR</sequence>
<dbReference type="InterPro" id="IPR001173">
    <property type="entry name" value="Glyco_trans_2-like"/>
</dbReference>
<dbReference type="Pfam" id="PF00535">
    <property type="entry name" value="Glycos_transf_2"/>
    <property type="match status" value="1"/>
</dbReference>
<organism evidence="2 3">
    <name type="scientific">Luteimicrobium xylanilyticum</name>
    <dbReference type="NCBI Taxonomy" id="1133546"/>
    <lineage>
        <taxon>Bacteria</taxon>
        <taxon>Bacillati</taxon>
        <taxon>Actinomycetota</taxon>
        <taxon>Actinomycetes</taxon>
        <taxon>Micrococcales</taxon>
        <taxon>Luteimicrobium</taxon>
    </lineage>
</organism>
<evidence type="ECO:0000259" key="1">
    <source>
        <dbReference type="Pfam" id="PF00535"/>
    </source>
</evidence>
<dbReference type="Proteomes" id="UP000326702">
    <property type="component" value="Chromosome"/>
</dbReference>
<dbReference type="AlphaFoldDB" id="A0A5P9QD90"/>